<dbReference type="InterPro" id="IPR000160">
    <property type="entry name" value="GGDEF_dom"/>
</dbReference>
<dbReference type="EC" id="2.7.7.65" evidence="1"/>
<feature type="transmembrane region" description="Helical" evidence="3">
    <location>
        <begin position="6"/>
        <end position="28"/>
    </location>
</feature>
<keyword evidence="3" id="KW-0812">Transmembrane</keyword>
<evidence type="ECO:0000256" key="2">
    <source>
        <dbReference type="ARBA" id="ARBA00034247"/>
    </source>
</evidence>
<dbReference type="Proteomes" id="UP000028607">
    <property type="component" value="Unassembled WGS sequence"/>
</dbReference>
<keyword evidence="3" id="KW-0472">Membrane</keyword>
<evidence type="ECO:0000313" key="6">
    <source>
        <dbReference type="Proteomes" id="UP000028607"/>
    </source>
</evidence>
<evidence type="ECO:0000256" key="3">
    <source>
        <dbReference type="SAM" id="Phobius"/>
    </source>
</evidence>
<keyword evidence="6" id="KW-1185">Reference proteome</keyword>
<reference evidence="6" key="1">
    <citation type="submission" date="2013-04" db="EMBL/GenBank/DDBJ databases">
        <title>Thioclava sp. 13D2W-2 Genome Sequencing.</title>
        <authorList>
            <person name="Lai Q."/>
            <person name="Li G."/>
            <person name="Shao Z."/>
        </authorList>
    </citation>
    <scope>NUCLEOTIDE SEQUENCE [LARGE SCALE GENOMIC DNA]</scope>
    <source>
        <strain evidence="6">13D2W-2</strain>
    </source>
</reference>
<dbReference type="OrthoDB" id="9812260at2"/>
<comment type="caution">
    <text evidence="5">The sequence shown here is derived from an EMBL/GenBank/DDBJ whole genome shotgun (WGS) entry which is preliminary data.</text>
</comment>
<dbReference type="EMBL" id="AQRC01000002">
    <property type="protein sequence ID" value="KFE36348.1"/>
    <property type="molecule type" value="Genomic_DNA"/>
</dbReference>
<dbReference type="STRING" id="1317124.DW2_03529"/>
<dbReference type="InterPro" id="IPR043128">
    <property type="entry name" value="Rev_trsase/Diguanyl_cyclase"/>
</dbReference>
<proteinExistence type="predicted"/>
<protein>
    <recommendedName>
        <fullName evidence="1">diguanylate cyclase</fullName>
        <ecNumber evidence="1">2.7.7.65</ecNumber>
    </recommendedName>
</protein>
<feature type="domain" description="GGDEF" evidence="4">
    <location>
        <begin position="261"/>
        <end position="393"/>
    </location>
</feature>
<dbReference type="PROSITE" id="PS50887">
    <property type="entry name" value="GGDEF"/>
    <property type="match status" value="1"/>
</dbReference>
<dbReference type="RefSeq" id="WP_156102864.1">
    <property type="nucleotide sequence ID" value="NZ_AQRC01000002.1"/>
</dbReference>
<reference evidence="5 6" key="2">
    <citation type="journal article" date="2015" name="Antonie Van Leeuwenhoek">
        <title>Thioclava indica sp. nov., isolated from surface seawater of the Indian Ocean.</title>
        <authorList>
            <person name="Liu Y."/>
            <person name="Lai Q."/>
            <person name="Du J."/>
            <person name="Xu H."/>
            <person name="Jiang L."/>
            <person name="Shao Z."/>
        </authorList>
    </citation>
    <scope>NUCLEOTIDE SEQUENCE [LARGE SCALE GENOMIC DNA]</scope>
    <source>
        <strain evidence="5 6">13D2W-2</strain>
    </source>
</reference>
<accession>A0A085U051</accession>
<dbReference type="NCBIfam" id="TIGR00254">
    <property type="entry name" value="GGDEF"/>
    <property type="match status" value="1"/>
</dbReference>
<evidence type="ECO:0000313" key="5">
    <source>
        <dbReference type="EMBL" id="KFE36348.1"/>
    </source>
</evidence>
<dbReference type="SMART" id="SM00267">
    <property type="entry name" value="GGDEF"/>
    <property type="match status" value="1"/>
</dbReference>
<dbReference type="InterPro" id="IPR029787">
    <property type="entry name" value="Nucleotide_cyclase"/>
</dbReference>
<dbReference type="SUPFAM" id="SSF55073">
    <property type="entry name" value="Nucleotide cyclase"/>
    <property type="match status" value="1"/>
</dbReference>
<feature type="transmembrane region" description="Helical" evidence="3">
    <location>
        <begin position="192"/>
        <end position="213"/>
    </location>
</feature>
<dbReference type="CDD" id="cd01949">
    <property type="entry name" value="GGDEF"/>
    <property type="match status" value="1"/>
</dbReference>
<dbReference type="Gene3D" id="3.30.70.270">
    <property type="match status" value="1"/>
</dbReference>
<dbReference type="GO" id="GO:0052621">
    <property type="term" value="F:diguanylate cyclase activity"/>
    <property type="evidence" value="ECO:0007669"/>
    <property type="project" value="UniProtKB-EC"/>
</dbReference>
<dbReference type="Pfam" id="PF00990">
    <property type="entry name" value="GGDEF"/>
    <property type="match status" value="1"/>
</dbReference>
<name>A0A085U051_9RHOB</name>
<comment type="catalytic activity">
    <reaction evidence="2">
        <text>2 GTP = 3',3'-c-di-GMP + 2 diphosphate</text>
        <dbReference type="Rhea" id="RHEA:24898"/>
        <dbReference type="ChEBI" id="CHEBI:33019"/>
        <dbReference type="ChEBI" id="CHEBI:37565"/>
        <dbReference type="ChEBI" id="CHEBI:58805"/>
        <dbReference type="EC" id="2.7.7.65"/>
    </reaction>
</comment>
<sequence>MFRLLPWSYGTHETTSLAVLALAAALGLARRAPHVAMALSVFALIIVLGRFVSGLSEFYGAGGPYRMALHSAAILGILAVGIFSQEAGYSAPAIGAFFVTFGFALMQLMANVFEIPTITGAMSVATALMVLLLSAAGLVLRAERGVMRVLLNPYASGRQARMLTVIGVLGPLCFGLFFLVVEAEAEARAEALLIVMAIAGFNAGLISLIAVSIERTDRARRNLERFLTRQAFRDGLTGVFNRSMLEKRFQRAAQSGAKYGVPFSFLMFDLDHFKRINDLGGHQLGDRTLRQVALTIRENLRIDDTLARVGGEEFAVILPGADLEGGFEVAERIRKTISEMRVVHGRARLPLTVSVGLAQWHAGESLQGLYMRTDAALYEAKEHGRNRVMLAVADACEDLGLPTRIVGDPRSR</sequence>
<evidence type="ECO:0000259" key="4">
    <source>
        <dbReference type="PROSITE" id="PS50887"/>
    </source>
</evidence>
<feature type="transmembrane region" description="Helical" evidence="3">
    <location>
        <begin position="35"/>
        <end position="53"/>
    </location>
</feature>
<dbReference type="InterPro" id="IPR050469">
    <property type="entry name" value="Diguanylate_Cyclase"/>
</dbReference>
<feature type="transmembrane region" description="Helical" evidence="3">
    <location>
        <begin position="160"/>
        <end position="180"/>
    </location>
</feature>
<organism evidence="5 6">
    <name type="scientific">Thioclava atlantica</name>
    <dbReference type="NCBI Taxonomy" id="1317124"/>
    <lineage>
        <taxon>Bacteria</taxon>
        <taxon>Pseudomonadati</taxon>
        <taxon>Pseudomonadota</taxon>
        <taxon>Alphaproteobacteria</taxon>
        <taxon>Rhodobacterales</taxon>
        <taxon>Paracoccaceae</taxon>
        <taxon>Thioclava</taxon>
    </lineage>
</organism>
<dbReference type="FunFam" id="3.30.70.270:FF:000001">
    <property type="entry name" value="Diguanylate cyclase domain protein"/>
    <property type="match status" value="1"/>
</dbReference>
<keyword evidence="3" id="KW-1133">Transmembrane helix</keyword>
<feature type="transmembrane region" description="Helical" evidence="3">
    <location>
        <begin position="91"/>
        <end position="112"/>
    </location>
</feature>
<evidence type="ECO:0000256" key="1">
    <source>
        <dbReference type="ARBA" id="ARBA00012528"/>
    </source>
</evidence>
<dbReference type="PANTHER" id="PTHR45138:SF9">
    <property type="entry name" value="DIGUANYLATE CYCLASE DGCM-RELATED"/>
    <property type="match status" value="1"/>
</dbReference>
<dbReference type="PATRIC" id="fig|1317124.6.peg.712"/>
<feature type="transmembrane region" description="Helical" evidence="3">
    <location>
        <begin position="118"/>
        <end position="140"/>
    </location>
</feature>
<gene>
    <name evidence="5" type="ORF">DW2_03529</name>
</gene>
<feature type="transmembrane region" description="Helical" evidence="3">
    <location>
        <begin position="65"/>
        <end position="84"/>
    </location>
</feature>
<dbReference type="eggNOG" id="COG3706">
    <property type="taxonomic scope" value="Bacteria"/>
</dbReference>
<dbReference type="PANTHER" id="PTHR45138">
    <property type="entry name" value="REGULATORY COMPONENTS OF SENSORY TRANSDUCTION SYSTEM"/>
    <property type="match status" value="1"/>
</dbReference>
<dbReference type="AlphaFoldDB" id="A0A085U051"/>